<reference evidence="1 2" key="1">
    <citation type="submission" date="2020-08" db="EMBL/GenBank/DDBJ databases">
        <title>Sequencing the genomes of 1000 actinobacteria strains.</title>
        <authorList>
            <person name="Klenk H.-P."/>
        </authorList>
    </citation>
    <scope>NUCLEOTIDE SEQUENCE [LARGE SCALE GENOMIC DNA]</scope>
    <source>
        <strain evidence="1 2">DSM 45584</strain>
    </source>
</reference>
<accession>A0A840QAW0</accession>
<comment type="caution">
    <text evidence="1">The sequence shown here is derived from an EMBL/GenBank/DDBJ whole genome shotgun (WGS) entry which is preliminary data.</text>
</comment>
<protein>
    <recommendedName>
        <fullName evidence="3">DUF2795 domain-containing protein</fullName>
    </recommendedName>
</protein>
<dbReference type="Pfam" id="PF11387">
    <property type="entry name" value="DUF2795"/>
    <property type="match status" value="1"/>
</dbReference>
<dbReference type="EMBL" id="JACHIW010000001">
    <property type="protein sequence ID" value="MBB5156911.1"/>
    <property type="molecule type" value="Genomic_DNA"/>
</dbReference>
<evidence type="ECO:0000313" key="2">
    <source>
        <dbReference type="Proteomes" id="UP000584374"/>
    </source>
</evidence>
<keyword evidence="2" id="KW-1185">Reference proteome</keyword>
<dbReference type="AlphaFoldDB" id="A0A840QAW0"/>
<dbReference type="RefSeq" id="WP_184727951.1">
    <property type="nucleotide sequence ID" value="NZ_JACHIW010000001.1"/>
</dbReference>
<dbReference type="Proteomes" id="UP000584374">
    <property type="component" value="Unassembled WGS sequence"/>
</dbReference>
<evidence type="ECO:0008006" key="3">
    <source>
        <dbReference type="Google" id="ProtNLM"/>
    </source>
</evidence>
<gene>
    <name evidence="1" type="ORF">BJ970_004445</name>
</gene>
<evidence type="ECO:0000313" key="1">
    <source>
        <dbReference type="EMBL" id="MBB5156911.1"/>
    </source>
</evidence>
<name>A0A840QAW0_9PSEU</name>
<sequence length="65" mass="7094">MTKADKRRVRKALQGADFPATEEDLVSYAQERGADVKTMIALRSLPAGIYDDSEEVADSVPQQPG</sequence>
<organism evidence="1 2">
    <name type="scientific">Saccharopolyspora phatthalungensis</name>
    <dbReference type="NCBI Taxonomy" id="664693"/>
    <lineage>
        <taxon>Bacteria</taxon>
        <taxon>Bacillati</taxon>
        <taxon>Actinomycetota</taxon>
        <taxon>Actinomycetes</taxon>
        <taxon>Pseudonocardiales</taxon>
        <taxon>Pseudonocardiaceae</taxon>
        <taxon>Saccharopolyspora</taxon>
    </lineage>
</organism>
<dbReference type="InterPro" id="IPR021527">
    <property type="entry name" value="DUF2795"/>
</dbReference>
<proteinExistence type="predicted"/>